<protein>
    <submittedName>
        <fullName evidence="2">Uncharacterized protein</fullName>
    </submittedName>
</protein>
<organism evidence="2 3">
    <name type="scientific">Legionella lansingensis</name>
    <dbReference type="NCBI Taxonomy" id="45067"/>
    <lineage>
        <taxon>Bacteria</taxon>
        <taxon>Pseudomonadati</taxon>
        <taxon>Pseudomonadota</taxon>
        <taxon>Gammaproteobacteria</taxon>
        <taxon>Legionellales</taxon>
        <taxon>Legionellaceae</taxon>
        <taxon>Legionella</taxon>
    </lineage>
</organism>
<reference evidence="2 3" key="1">
    <citation type="submission" date="2015-11" db="EMBL/GenBank/DDBJ databases">
        <title>Genomic analysis of 38 Legionella species identifies large and diverse effector repertoires.</title>
        <authorList>
            <person name="Burstein D."/>
            <person name="Amaro F."/>
            <person name="Zusman T."/>
            <person name="Lifshitz Z."/>
            <person name="Cohen O."/>
            <person name="Gilbert J.A."/>
            <person name="Pupko T."/>
            <person name="Shuman H.A."/>
            <person name="Segal G."/>
        </authorList>
    </citation>
    <scope>NUCLEOTIDE SEQUENCE [LARGE SCALE GENOMIC DNA]</scope>
    <source>
        <strain evidence="2 3">ATCC 49751</strain>
    </source>
</reference>
<name>A0A0W0VFA6_9GAMM</name>
<evidence type="ECO:0000313" key="3">
    <source>
        <dbReference type="Proteomes" id="UP000054869"/>
    </source>
</evidence>
<evidence type="ECO:0000256" key="1">
    <source>
        <dbReference type="SAM" id="MobiDB-lite"/>
    </source>
</evidence>
<dbReference type="RefSeq" id="WP_028372500.1">
    <property type="nucleotide sequence ID" value="NZ_CAAAJD010000004.1"/>
</dbReference>
<feature type="region of interest" description="Disordered" evidence="1">
    <location>
        <begin position="276"/>
        <end position="297"/>
    </location>
</feature>
<keyword evidence="3" id="KW-1185">Reference proteome</keyword>
<dbReference type="OrthoDB" id="5635279at2"/>
<gene>
    <name evidence="2" type="ORF">Llan_2395</name>
</gene>
<sequence>MTKYVKNDLLTIGNAASLLENNSLLDSSEALNELSKKEQVNLASRIMLECSTEALPGMQDTIEKLEETTPSFAEILGQALFIRNTFTKMLVPENNPHRLLLDDLPADLLNQFQLLSKTLANDNAVALSSALADTTSTLDLANVHKRIRIALGTTKFAESFGQACVLKQLLTGLNGAEPHLALGSPEFNVSLFHKFSAFADKNITDLDGIAERLAKAPPEYLSIIGKKLEQLTPVAHAQRQVFREINARFGQIAEEKQQQIKLASLLVSRSDTLLGNNARSGNQEQGKEDNLAFNASI</sequence>
<comment type="caution">
    <text evidence="2">The sequence shown here is derived from an EMBL/GenBank/DDBJ whole genome shotgun (WGS) entry which is preliminary data.</text>
</comment>
<proteinExistence type="predicted"/>
<dbReference type="AlphaFoldDB" id="A0A0W0VFA6"/>
<dbReference type="EMBL" id="LNYI01000057">
    <property type="protein sequence ID" value="KTD18792.1"/>
    <property type="molecule type" value="Genomic_DNA"/>
</dbReference>
<accession>A0A0W0VFA6</accession>
<evidence type="ECO:0000313" key="2">
    <source>
        <dbReference type="EMBL" id="KTD18792.1"/>
    </source>
</evidence>
<dbReference type="Proteomes" id="UP000054869">
    <property type="component" value="Unassembled WGS sequence"/>
</dbReference>
<dbReference type="STRING" id="45067.Llan_2395"/>
<dbReference type="PATRIC" id="fig|45067.4.peg.2515"/>